<comment type="caution">
    <text evidence="1">The sequence shown here is derived from an EMBL/GenBank/DDBJ whole genome shotgun (WGS) entry which is preliminary data.</text>
</comment>
<name>A0A1F5GHA3_9BACT</name>
<dbReference type="EMBL" id="MFBF01000023">
    <property type="protein sequence ID" value="OGD91187.1"/>
    <property type="molecule type" value="Genomic_DNA"/>
</dbReference>
<gene>
    <name evidence="1" type="ORF">A3D07_02045</name>
</gene>
<protein>
    <submittedName>
        <fullName evidence="1">Uncharacterized protein</fullName>
    </submittedName>
</protein>
<dbReference type="AlphaFoldDB" id="A0A1F5GHA3"/>
<proteinExistence type="predicted"/>
<dbReference type="STRING" id="1797716.A3D07_02045"/>
<accession>A0A1F5GHA3</accession>
<dbReference type="Proteomes" id="UP000177124">
    <property type="component" value="Unassembled WGS sequence"/>
</dbReference>
<evidence type="ECO:0000313" key="1">
    <source>
        <dbReference type="EMBL" id="OGD91187.1"/>
    </source>
</evidence>
<evidence type="ECO:0000313" key="2">
    <source>
        <dbReference type="Proteomes" id="UP000177124"/>
    </source>
</evidence>
<sequence length="137" mass="15179">MPERPQAQVESTRLRGSPRGRECIGMTLAGREWIYYTAKALFLAGRLRSHLKKEFNVDSIYGPCLNIEESIAKRKIVLVITDLSNLRRGEPIGEEINDAVGIFIPEGDYDRIMDITSTGWPVDPKKVSPLGGGYSGG</sequence>
<organism evidence="1 2">
    <name type="scientific">Candidatus Curtissbacteria bacterium RIFCSPHIGHO2_02_FULL_42_15</name>
    <dbReference type="NCBI Taxonomy" id="1797716"/>
    <lineage>
        <taxon>Bacteria</taxon>
        <taxon>Candidatus Curtissiibacteriota</taxon>
    </lineage>
</organism>
<reference evidence="1 2" key="1">
    <citation type="journal article" date="2016" name="Nat. Commun.">
        <title>Thousands of microbial genomes shed light on interconnected biogeochemical processes in an aquifer system.</title>
        <authorList>
            <person name="Anantharaman K."/>
            <person name="Brown C.T."/>
            <person name="Hug L.A."/>
            <person name="Sharon I."/>
            <person name="Castelle C.J."/>
            <person name="Probst A.J."/>
            <person name="Thomas B.C."/>
            <person name="Singh A."/>
            <person name="Wilkins M.J."/>
            <person name="Karaoz U."/>
            <person name="Brodie E.L."/>
            <person name="Williams K.H."/>
            <person name="Hubbard S.S."/>
            <person name="Banfield J.F."/>
        </authorList>
    </citation>
    <scope>NUCLEOTIDE SEQUENCE [LARGE SCALE GENOMIC DNA]</scope>
</reference>